<dbReference type="Gene3D" id="3.40.50.1240">
    <property type="entry name" value="Phosphoglycerate mutase-like"/>
    <property type="match status" value="1"/>
</dbReference>
<evidence type="ECO:0000313" key="2">
    <source>
        <dbReference type="Proteomes" id="UP000799750"/>
    </source>
</evidence>
<dbReference type="Proteomes" id="UP000799750">
    <property type="component" value="Unassembled WGS sequence"/>
</dbReference>
<name>A0A6A6R435_9PEZI</name>
<dbReference type="PANTHER" id="PTHR48100:SF24">
    <property type="entry name" value="PHOSPHOGLYCERATE MUTASE"/>
    <property type="match status" value="1"/>
</dbReference>
<keyword evidence="2" id="KW-1185">Reference proteome</keyword>
<accession>A0A6A6R435</accession>
<dbReference type="CDD" id="cd07067">
    <property type="entry name" value="HP_PGM_like"/>
    <property type="match status" value="1"/>
</dbReference>
<dbReference type="PANTHER" id="PTHR48100">
    <property type="entry name" value="BROAD-SPECIFICITY PHOSPHATASE YOR283W-RELATED"/>
    <property type="match status" value="1"/>
</dbReference>
<sequence length="246" mass="27301">MPPTIILIRHAEALHNASQNWSLPDPELTELGLKQSEELRDVIKKVPVASDVELIVVSPMVRTLQTMDIGLGWLIERGVEVIADAGWQENSDKPCDTGSPLKAVADRFPRFATTLSTVDPLYPHKTTPSSNPYAFTRLAVLARGQACLKALYSRKEKVIAVVSHSGFLRTAVSGRRYANADFRIFEFDEEAMEKEKGLGLDGEGLFRLKEWKETEEKGGGMGKSEKGVFGVRKTDFPEETVDEEPV</sequence>
<dbReference type="GO" id="GO:0005737">
    <property type="term" value="C:cytoplasm"/>
    <property type="evidence" value="ECO:0007669"/>
    <property type="project" value="TreeGrafter"/>
</dbReference>
<dbReference type="SUPFAM" id="SSF53254">
    <property type="entry name" value="Phosphoglycerate mutase-like"/>
    <property type="match status" value="1"/>
</dbReference>
<dbReference type="GO" id="GO:0016791">
    <property type="term" value="F:phosphatase activity"/>
    <property type="evidence" value="ECO:0007669"/>
    <property type="project" value="TreeGrafter"/>
</dbReference>
<proteinExistence type="predicted"/>
<protein>
    <submittedName>
        <fullName evidence="1">Phosphoglycerate mutase-like protein</fullName>
    </submittedName>
</protein>
<gene>
    <name evidence="1" type="ORF">BU16DRAFT_523807</name>
</gene>
<reference evidence="1" key="1">
    <citation type="journal article" date="2020" name="Stud. Mycol.">
        <title>101 Dothideomycetes genomes: a test case for predicting lifestyles and emergence of pathogens.</title>
        <authorList>
            <person name="Haridas S."/>
            <person name="Albert R."/>
            <person name="Binder M."/>
            <person name="Bloem J."/>
            <person name="Labutti K."/>
            <person name="Salamov A."/>
            <person name="Andreopoulos B."/>
            <person name="Baker S."/>
            <person name="Barry K."/>
            <person name="Bills G."/>
            <person name="Bluhm B."/>
            <person name="Cannon C."/>
            <person name="Castanera R."/>
            <person name="Culley D."/>
            <person name="Daum C."/>
            <person name="Ezra D."/>
            <person name="Gonzalez J."/>
            <person name="Henrissat B."/>
            <person name="Kuo A."/>
            <person name="Liang C."/>
            <person name="Lipzen A."/>
            <person name="Lutzoni F."/>
            <person name="Magnuson J."/>
            <person name="Mondo S."/>
            <person name="Nolan M."/>
            <person name="Ohm R."/>
            <person name="Pangilinan J."/>
            <person name="Park H.-J."/>
            <person name="Ramirez L."/>
            <person name="Alfaro M."/>
            <person name="Sun H."/>
            <person name="Tritt A."/>
            <person name="Yoshinaga Y."/>
            <person name="Zwiers L.-H."/>
            <person name="Turgeon B."/>
            <person name="Goodwin S."/>
            <person name="Spatafora J."/>
            <person name="Crous P."/>
            <person name="Grigoriev I."/>
        </authorList>
    </citation>
    <scope>NUCLEOTIDE SEQUENCE</scope>
    <source>
        <strain evidence="1">CBS 269.34</strain>
    </source>
</reference>
<dbReference type="InterPro" id="IPR013078">
    <property type="entry name" value="His_Pase_superF_clade-1"/>
</dbReference>
<dbReference type="InterPro" id="IPR029033">
    <property type="entry name" value="His_PPase_superfam"/>
</dbReference>
<dbReference type="OrthoDB" id="496981at2759"/>
<organism evidence="1 2">
    <name type="scientific">Lophium mytilinum</name>
    <dbReference type="NCBI Taxonomy" id="390894"/>
    <lineage>
        <taxon>Eukaryota</taxon>
        <taxon>Fungi</taxon>
        <taxon>Dikarya</taxon>
        <taxon>Ascomycota</taxon>
        <taxon>Pezizomycotina</taxon>
        <taxon>Dothideomycetes</taxon>
        <taxon>Pleosporomycetidae</taxon>
        <taxon>Mytilinidiales</taxon>
        <taxon>Mytilinidiaceae</taxon>
        <taxon>Lophium</taxon>
    </lineage>
</organism>
<dbReference type="EMBL" id="MU004184">
    <property type="protein sequence ID" value="KAF2499309.1"/>
    <property type="molecule type" value="Genomic_DNA"/>
</dbReference>
<dbReference type="InterPro" id="IPR050275">
    <property type="entry name" value="PGM_Phosphatase"/>
</dbReference>
<dbReference type="Pfam" id="PF00300">
    <property type="entry name" value="His_Phos_1"/>
    <property type="match status" value="1"/>
</dbReference>
<dbReference type="AlphaFoldDB" id="A0A6A6R435"/>
<dbReference type="SMART" id="SM00855">
    <property type="entry name" value="PGAM"/>
    <property type="match status" value="1"/>
</dbReference>
<evidence type="ECO:0000313" key="1">
    <source>
        <dbReference type="EMBL" id="KAF2499309.1"/>
    </source>
</evidence>